<dbReference type="Proteomes" id="UP000585474">
    <property type="component" value="Unassembled WGS sequence"/>
</dbReference>
<evidence type="ECO:0000313" key="2">
    <source>
        <dbReference type="EMBL" id="GFS35923.1"/>
    </source>
</evidence>
<gene>
    <name evidence="2" type="ORF">Acr_00g0042730</name>
</gene>
<comment type="caution">
    <text evidence="2">The sequence shown here is derived from an EMBL/GenBank/DDBJ whole genome shotgun (WGS) entry which is preliminary data.</text>
</comment>
<sequence length="93" mass="10430">MSWGGRLLDLPGQWQLLGLTPMPPSYTDSLMLDLPGQWQLLGLAPMPPSYTDDVARDPPVASKNLHIILGKKRDQPKRKSLQPLEKEEEEVAK</sequence>
<dbReference type="AlphaFoldDB" id="A0A7J0DK77"/>
<feature type="region of interest" description="Disordered" evidence="1">
    <location>
        <begin position="66"/>
        <end position="93"/>
    </location>
</feature>
<protein>
    <submittedName>
        <fullName evidence="2">Uncharacterized protein</fullName>
    </submittedName>
</protein>
<proteinExistence type="predicted"/>
<accession>A0A7J0DK77</accession>
<name>A0A7J0DK77_9ERIC</name>
<dbReference type="EMBL" id="BJWL01000239">
    <property type="protein sequence ID" value="GFS35923.1"/>
    <property type="molecule type" value="Genomic_DNA"/>
</dbReference>
<evidence type="ECO:0000256" key="1">
    <source>
        <dbReference type="SAM" id="MobiDB-lite"/>
    </source>
</evidence>
<reference evidence="3" key="1">
    <citation type="submission" date="2019-07" db="EMBL/GenBank/DDBJ databases">
        <title>De Novo Assembly of kiwifruit Actinidia rufa.</title>
        <authorList>
            <person name="Sugita-Konishi S."/>
            <person name="Sato K."/>
            <person name="Mori E."/>
            <person name="Abe Y."/>
            <person name="Kisaki G."/>
            <person name="Hamano K."/>
            <person name="Suezawa K."/>
            <person name="Otani M."/>
            <person name="Fukuda T."/>
            <person name="Manabe T."/>
            <person name="Gomi K."/>
            <person name="Tabuchi M."/>
            <person name="Akimitsu K."/>
            <person name="Kataoka I."/>
        </authorList>
    </citation>
    <scope>NUCLEOTIDE SEQUENCE [LARGE SCALE GENOMIC DNA]</scope>
    <source>
        <strain evidence="3">cv. Fuchu</strain>
    </source>
</reference>
<keyword evidence="3" id="KW-1185">Reference proteome</keyword>
<evidence type="ECO:0000313" key="3">
    <source>
        <dbReference type="Proteomes" id="UP000585474"/>
    </source>
</evidence>
<organism evidence="2 3">
    <name type="scientific">Actinidia rufa</name>
    <dbReference type="NCBI Taxonomy" id="165716"/>
    <lineage>
        <taxon>Eukaryota</taxon>
        <taxon>Viridiplantae</taxon>
        <taxon>Streptophyta</taxon>
        <taxon>Embryophyta</taxon>
        <taxon>Tracheophyta</taxon>
        <taxon>Spermatophyta</taxon>
        <taxon>Magnoliopsida</taxon>
        <taxon>eudicotyledons</taxon>
        <taxon>Gunneridae</taxon>
        <taxon>Pentapetalae</taxon>
        <taxon>asterids</taxon>
        <taxon>Ericales</taxon>
        <taxon>Actinidiaceae</taxon>
        <taxon>Actinidia</taxon>
    </lineage>
</organism>